<dbReference type="InterPro" id="IPR037171">
    <property type="entry name" value="NagB/RpiA_transferase-like"/>
</dbReference>
<dbReference type="Pfam" id="PF01182">
    <property type="entry name" value="Glucosamine_iso"/>
    <property type="match status" value="1"/>
</dbReference>
<dbReference type="OrthoDB" id="9810967at2"/>
<dbReference type="Proteomes" id="UP000253250">
    <property type="component" value="Unassembled WGS sequence"/>
</dbReference>
<dbReference type="CDD" id="cd01400">
    <property type="entry name" value="6PGL"/>
    <property type="match status" value="1"/>
</dbReference>
<protein>
    <recommendedName>
        <fullName evidence="6 7">6-phosphogluconolactonase</fullName>
        <shortName evidence="7">6PGL</shortName>
        <ecNumber evidence="5 7">3.1.1.31</ecNumber>
    </recommendedName>
</protein>
<dbReference type="InterPro" id="IPR006148">
    <property type="entry name" value="Glc/Gal-6P_isomerase"/>
</dbReference>
<sequence length="246" mass="25834">MAPPRPPGAILMIFTIADDDQDLARALADRLTVEIQAAWAHARPLRIALAGGSTPRRLYEELGGRADTLPWQGLEIFFSDERAVGPEDPASNYRLAHLPWLSKAPPGALIHRIPGELGAQAAADAYDDLLRRAAAGGRALDIVLLGVGPDGHIASLFPGAIGATTRIAEAVPATADRVARITLTLPALAAARRRIVLAQGAAKARALRASLVPGAQTPLARLMAEAPVEFWLDRAAGQALCVDSAP</sequence>
<evidence type="ECO:0000256" key="5">
    <source>
        <dbReference type="ARBA" id="ARBA00013198"/>
    </source>
</evidence>
<evidence type="ECO:0000256" key="2">
    <source>
        <dbReference type="ARBA" id="ARBA00002681"/>
    </source>
</evidence>
<keyword evidence="10" id="KW-1185">Reference proteome</keyword>
<accession>A0A368HK56</accession>
<organism evidence="9 10">
    <name type="scientific">Acidiferrobacter thiooxydans</name>
    <dbReference type="NCBI Taxonomy" id="163359"/>
    <lineage>
        <taxon>Bacteria</taxon>
        <taxon>Pseudomonadati</taxon>
        <taxon>Pseudomonadota</taxon>
        <taxon>Gammaproteobacteria</taxon>
        <taxon>Acidiferrobacterales</taxon>
        <taxon>Acidiferrobacteraceae</taxon>
        <taxon>Acidiferrobacter</taxon>
    </lineage>
</organism>
<dbReference type="InterPro" id="IPR005900">
    <property type="entry name" value="6-phosphogluconolactonase_DevB"/>
</dbReference>
<dbReference type="NCBIfam" id="TIGR01198">
    <property type="entry name" value="pgl"/>
    <property type="match status" value="1"/>
</dbReference>
<evidence type="ECO:0000259" key="8">
    <source>
        <dbReference type="Pfam" id="PF01182"/>
    </source>
</evidence>
<name>A0A368HK56_9GAMM</name>
<dbReference type="EC" id="3.1.1.31" evidence="5 7"/>
<dbReference type="PANTHER" id="PTHR11054:SF0">
    <property type="entry name" value="6-PHOSPHOGLUCONOLACTONASE"/>
    <property type="match status" value="1"/>
</dbReference>
<evidence type="ECO:0000256" key="6">
    <source>
        <dbReference type="ARBA" id="ARBA00020337"/>
    </source>
</evidence>
<evidence type="ECO:0000256" key="3">
    <source>
        <dbReference type="ARBA" id="ARBA00004961"/>
    </source>
</evidence>
<dbReference type="UniPathway" id="UPA00115">
    <property type="reaction ID" value="UER00409"/>
</dbReference>
<evidence type="ECO:0000313" key="10">
    <source>
        <dbReference type="Proteomes" id="UP000253250"/>
    </source>
</evidence>
<gene>
    <name evidence="7 9" type="primary">pgl</name>
    <name evidence="9" type="ORF">C4900_02505</name>
</gene>
<dbReference type="SUPFAM" id="SSF100950">
    <property type="entry name" value="NagB/RpiA/CoA transferase-like"/>
    <property type="match status" value="1"/>
</dbReference>
<comment type="similarity">
    <text evidence="4 7">Belongs to the glucosamine/galactosamine-6-phosphate isomerase family. 6-phosphogluconolactonase subfamily.</text>
</comment>
<reference evidence="9 10" key="1">
    <citation type="submission" date="2018-02" db="EMBL/GenBank/DDBJ databases">
        <title>Insights into the biology of acidophilic members of the Acidiferrobacteraceae family derived from comparative genomic analyses.</title>
        <authorList>
            <person name="Issotta F."/>
            <person name="Thyssen C."/>
            <person name="Mena C."/>
            <person name="Moya A."/>
            <person name="Bellenberg S."/>
            <person name="Sproer C."/>
            <person name="Covarrubias P.C."/>
            <person name="Sand W."/>
            <person name="Quatrini R."/>
            <person name="Vera M."/>
        </authorList>
    </citation>
    <scope>NUCLEOTIDE SEQUENCE [LARGE SCALE GENOMIC DNA]</scope>
    <source>
        <strain evidence="10">m-1</strain>
    </source>
</reference>
<dbReference type="InterPro" id="IPR039104">
    <property type="entry name" value="6PGL"/>
</dbReference>
<proteinExistence type="inferred from homology"/>
<dbReference type="Gene3D" id="3.40.50.1360">
    <property type="match status" value="1"/>
</dbReference>
<dbReference type="GO" id="GO:0005975">
    <property type="term" value="P:carbohydrate metabolic process"/>
    <property type="evidence" value="ECO:0007669"/>
    <property type="project" value="UniProtKB-UniRule"/>
</dbReference>
<dbReference type="GO" id="GO:0006098">
    <property type="term" value="P:pentose-phosphate shunt"/>
    <property type="evidence" value="ECO:0007669"/>
    <property type="project" value="UniProtKB-UniPathway"/>
</dbReference>
<comment type="catalytic activity">
    <reaction evidence="1 7">
        <text>6-phospho-D-glucono-1,5-lactone + H2O = 6-phospho-D-gluconate + H(+)</text>
        <dbReference type="Rhea" id="RHEA:12556"/>
        <dbReference type="ChEBI" id="CHEBI:15377"/>
        <dbReference type="ChEBI" id="CHEBI:15378"/>
        <dbReference type="ChEBI" id="CHEBI:57955"/>
        <dbReference type="ChEBI" id="CHEBI:58759"/>
        <dbReference type="EC" id="3.1.1.31"/>
    </reaction>
</comment>
<dbReference type="EMBL" id="PSYR01000001">
    <property type="protein sequence ID" value="RCN58670.1"/>
    <property type="molecule type" value="Genomic_DNA"/>
</dbReference>
<comment type="caution">
    <text evidence="9">The sequence shown here is derived from an EMBL/GenBank/DDBJ whole genome shotgun (WGS) entry which is preliminary data.</text>
</comment>
<feature type="domain" description="Glucosamine/galactosamine-6-phosphate isomerase" evidence="8">
    <location>
        <begin position="19"/>
        <end position="223"/>
    </location>
</feature>
<evidence type="ECO:0000256" key="7">
    <source>
        <dbReference type="RuleBase" id="RU365095"/>
    </source>
</evidence>
<comment type="function">
    <text evidence="2 7">Hydrolysis of 6-phosphogluconolactone to 6-phosphogluconate.</text>
</comment>
<keyword evidence="7" id="KW-0378">Hydrolase</keyword>
<evidence type="ECO:0000256" key="4">
    <source>
        <dbReference type="ARBA" id="ARBA00010662"/>
    </source>
</evidence>
<evidence type="ECO:0000313" key="9">
    <source>
        <dbReference type="EMBL" id="RCN58670.1"/>
    </source>
</evidence>
<dbReference type="PANTHER" id="PTHR11054">
    <property type="entry name" value="6-PHOSPHOGLUCONOLACTONASE"/>
    <property type="match status" value="1"/>
</dbReference>
<comment type="pathway">
    <text evidence="3 7">Carbohydrate degradation; pentose phosphate pathway; D-ribulose 5-phosphate from D-glucose 6-phosphate (oxidative stage): step 2/3.</text>
</comment>
<dbReference type="GO" id="GO:0017057">
    <property type="term" value="F:6-phosphogluconolactonase activity"/>
    <property type="evidence" value="ECO:0007669"/>
    <property type="project" value="UniProtKB-UniRule"/>
</dbReference>
<dbReference type="AlphaFoldDB" id="A0A368HK56"/>
<evidence type="ECO:0000256" key="1">
    <source>
        <dbReference type="ARBA" id="ARBA00000832"/>
    </source>
</evidence>